<evidence type="ECO:0000313" key="1">
    <source>
        <dbReference type="EMBL" id="BCS87778.1"/>
    </source>
</evidence>
<name>A0ABN6ESA7_9BACT</name>
<dbReference type="Proteomes" id="UP001053296">
    <property type="component" value="Chromosome"/>
</dbReference>
<dbReference type="RefSeq" id="WP_229594350.1">
    <property type="nucleotide sequence ID" value="NZ_AP024485.1"/>
</dbReference>
<sequence>MSTVTINCPYCSGEQTVSTHSNFAPFYVNCPECARRFIAEPTQLGITIFRDGEAPCCSDPDCRDIEMGDSGQD</sequence>
<accession>A0ABN6ESA7</accession>
<dbReference type="EMBL" id="AP024485">
    <property type="protein sequence ID" value="BCS87778.1"/>
    <property type="molecule type" value="Genomic_DNA"/>
</dbReference>
<reference evidence="1" key="1">
    <citation type="journal article" date="2022" name="Arch. Microbiol.">
        <title>Pseudodesulfovibrio sediminis sp. nov., a mesophilic and neutrophilic sulfate-reducing bacterium isolated from sediment of a brackish lake.</title>
        <authorList>
            <person name="Takahashi A."/>
            <person name="Kojima H."/>
            <person name="Watanabe M."/>
            <person name="Fukui M."/>
        </authorList>
    </citation>
    <scope>NUCLEOTIDE SEQUENCE</scope>
    <source>
        <strain evidence="1">SF6</strain>
    </source>
</reference>
<keyword evidence="2" id="KW-1185">Reference proteome</keyword>
<organism evidence="1 2">
    <name type="scientific">Pseudodesulfovibrio sediminis</name>
    <dbReference type="NCBI Taxonomy" id="2810563"/>
    <lineage>
        <taxon>Bacteria</taxon>
        <taxon>Pseudomonadati</taxon>
        <taxon>Thermodesulfobacteriota</taxon>
        <taxon>Desulfovibrionia</taxon>
        <taxon>Desulfovibrionales</taxon>
        <taxon>Desulfovibrionaceae</taxon>
    </lineage>
</organism>
<evidence type="ECO:0000313" key="2">
    <source>
        <dbReference type="Proteomes" id="UP001053296"/>
    </source>
</evidence>
<protein>
    <submittedName>
        <fullName evidence="1">Uncharacterized protein</fullName>
    </submittedName>
</protein>
<proteinExistence type="predicted"/>
<gene>
    <name evidence="1" type="ORF">PSDVSF_10200</name>
</gene>